<feature type="transmembrane region" description="Helical" evidence="7">
    <location>
        <begin position="263"/>
        <end position="285"/>
    </location>
</feature>
<feature type="transmembrane region" description="Helical" evidence="7">
    <location>
        <begin position="411"/>
        <end position="430"/>
    </location>
</feature>
<evidence type="ECO:0000256" key="6">
    <source>
        <dbReference type="ARBA" id="ARBA00023136"/>
    </source>
</evidence>
<feature type="transmembrane region" description="Helical" evidence="7">
    <location>
        <begin position="137"/>
        <end position="156"/>
    </location>
</feature>
<dbReference type="Proteomes" id="UP000027002">
    <property type="component" value="Chromosome 4"/>
</dbReference>
<protein>
    <submittedName>
        <fullName evidence="8">Uncharacterized protein</fullName>
    </submittedName>
</protein>
<gene>
    <name evidence="9" type="ORF">UV8b_05776</name>
    <name evidence="8" type="ORF">UVI_02016150</name>
</gene>
<evidence type="ECO:0000313" key="9">
    <source>
        <dbReference type="EMBL" id="QUC21533.1"/>
    </source>
</evidence>
<dbReference type="EMBL" id="BBTG02000006">
    <property type="protein sequence ID" value="GAO13508.1"/>
    <property type="molecule type" value="Genomic_DNA"/>
</dbReference>
<keyword evidence="6 7" id="KW-0472">Membrane</keyword>
<dbReference type="STRING" id="1159556.A0A063C734"/>
<dbReference type="EMBL" id="CP072756">
    <property type="protein sequence ID" value="QUC21533.1"/>
    <property type="molecule type" value="Genomic_DNA"/>
</dbReference>
<evidence type="ECO:0000256" key="1">
    <source>
        <dbReference type="ARBA" id="ARBA00004651"/>
    </source>
</evidence>
<evidence type="ECO:0000256" key="5">
    <source>
        <dbReference type="ARBA" id="ARBA00022989"/>
    </source>
</evidence>
<dbReference type="KEGG" id="uvi:66066553"/>
<dbReference type="GeneID" id="66066553"/>
<keyword evidence="2" id="KW-0813">Transport</keyword>
<feature type="transmembrane region" description="Helical" evidence="7">
    <location>
        <begin position="336"/>
        <end position="361"/>
    </location>
</feature>
<keyword evidence="3" id="KW-1003">Cell membrane</keyword>
<feature type="transmembrane region" description="Helical" evidence="7">
    <location>
        <begin position="21"/>
        <end position="39"/>
    </location>
</feature>
<reference evidence="9" key="3">
    <citation type="submission" date="2020-03" db="EMBL/GenBank/DDBJ databases">
        <title>A mixture of massive structural variations and highly conserved coding sequences in Ustilaginoidea virens genome.</title>
        <authorList>
            <person name="Zhang K."/>
            <person name="Zhao Z."/>
            <person name="Zhang Z."/>
            <person name="Li Y."/>
            <person name="Hsiang T."/>
            <person name="Sun W."/>
        </authorList>
    </citation>
    <scope>NUCLEOTIDE SEQUENCE</scope>
    <source>
        <strain evidence="9">UV-8b</strain>
    </source>
</reference>
<organism evidence="8 11">
    <name type="scientific">Ustilaginoidea virens</name>
    <name type="common">Rice false smut fungus</name>
    <name type="synonym">Villosiclava virens</name>
    <dbReference type="NCBI Taxonomy" id="1159556"/>
    <lineage>
        <taxon>Eukaryota</taxon>
        <taxon>Fungi</taxon>
        <taxon>Dikarya</taxon>
        <taxon>Ascomycota</taxon>
        <taxon>Pezizomycotina</taxon>
        <taxon>Sordariomycetes</taxon>
        <taxon>Hypocreomycetidae</taxon>
        <taxon>Hypocreales</taxon>
        <taxon>Clavicipitaceae</taxon>
        <taxon>Ustilaginoidea</taxon>
    </lineage>
</organism>
<evidence type="ECO:0000313" key="11">
    <source>
        <dbReference type="Proteomes" id="UP000054053"/>
    </source>
</evidence>
<evidence type="ECO:0000256" key="4">
    <source>
        <dbReference type="ARBA" id="ARBA00022692"/>
    </source>
</evidence>
<keyword evidence="10" id="KW-1185">Reference proteome</keyword>
<evidence type="ECO:0000256" key="2">
    <source>
        <dbReference type="ARBA" id="ARBA00022448"/>
    </source>
</evidence>
<feature type="transmembrane region" description="Helical" evidence="7">
    <location>
        <begin position="442"/>
        <end position="469"/>
    </location>
</feature>
<keyword evidence="5 7" id="KW-1133">Transmembrane helix</keyword>
<accession>A0A063C734</accession>
<feature type="transmembrane region" description="Helical" evidence="7">
    <location>
        <begin position="99"/>
        <end position="122"/>
    </location>
</feature>
<dbReference type="AlphaFoldDB" id="A0A063C734"/>
<dbReference type="OrthoDB" id="2119662at2759"/>
<feature type="transmembrane region" description="Helical" evidence="7">
    <location>
        <begin position="202"/>
        <end position="222"/>
    </location>
</feature>
<name>A0A063C734_USTVR</name>
<reference evidence="8" key="1">
    <citation type="journal article" date="2016" name="Genome Announc.">
        <title>Genome Sequence of Ustilaginoidea virens IPU010, a Rice Pathogenic Fungus Causing False Smut.</title>
        <authorList>
            <person name="Kumagai T."/>
            <person name="Ishii T."/>
            <person name="Terai G."/>
            <person name="Umemura M."/>
            <person name="Machida M."/>
            <person name="Asai K."/>
        </authorList>
    </citation>
    <scope>NUCLEOTIDE SEQUENCE [LARGE SCALE GENOMIC DNA]</scope>
    <source>
        <strain evidence="8">IPU010</strain>
    </source>
</reference>
<evidence type="ECO:0000256" key="3">
    <source>
        <dbReference type="ARBA" id="ARBA00022475"/>
    </source>
</evidence>
<evidence type="ECO:0000256" key="7">
    <source>
        <dbReference type="SAM" id="Phobius"/>
    </source>
</evidence>
<evidence type="ECO:0000313" key="8">
    <source>
        <dbReference type="EMBL" id="GAO13508.1"/>
    </source>
</evidence>
<comment type="subcellular location">
    <subcellularLocation>
        <location evidence="1">Cell membrane</location>
        <topology evidence="1">Multi-pass membrane protein</topology>
    </subcellularLocation>
</comment>
<dbReference type="GO" id="GO:0005886">
    <property type="term" value="C:plasma membrane"/>
    <property type="evidence" value="ECO:0007669"/>
    <property type="project" value="UniProtKB-SubCell"/>
</dbReference>
<feature type="transmembrane region" description="Helical" evidence="7">
    <location>
        <begin position="291"/>
        <end position="315"/>
    </location>
</feature>
<dbReference type="RefSeq" id="XP_042999206.1">
    <property type="nucleotide sequence ID" value="XM_043143273.1"/>
</dbReference>
<dbReference type="PANTHER" id="PTHR43549:SF2">
    <property type="entry name" value="MULTIDRUG RESISTANCE PROTEIN NORM-RELATED"/>
    <property type="match status" value="1"/>
</dbReference>
<proteinExistence type="predicted"/>
<feature type="transmembrane region" description="Helical" evidence="7">
    <location>
        <begin position="389"/>
        <end position="406"/>
    </location>
</feature>
<evidence type="ECO:0000313" key="10">
    <source>
        <dbReference type="Proteomes" id="UP000027002"/>
    </source>
</evidence>
<feature type="transmembrane region" description="Helical" evidence="7">
    <location>
        <begin position="168"/>
        <end position="190"/>
    </location>
</feature>
<keyword evidence="4 7" id="KW-0812">Transmembrane</keyword>
<dbReference type="PANTHER" id="PTHR43549">
    <property type="entry name" value="MULTIDRUG RESISTANCE PROTEIN YPNP-RELATED"/>
    <property type="match status" value="1"/>
</dbReference>
<dbReference type="Proteomes" id="UP000054053">
    <property type="component" value="Unassembled WGS sequence"/>
</dbReference>
<reference evidence="11" key="2">
    <citation type="journal article" date="2016" name="Genome Announc.">
        <title>Genome sequence of Ustilaginoidea virens IPU010, a rice pathogenic fungus causing false smut.</title>
        <authorList>
            <person name="Kumagai T."/>
            <person name="Ishii T."/>
            <person name="Terai G."/>
            <person name="Umemura M."/>
            <person name="Machida M."/>
            <person name="Asai K."/>
        </authorList>
    </citation>
    <scope>NUCLEOTIDE SEQUENCE [LARGE SCALE GENOMIC DNA]</scope>
    <source>
        <strain evidence="11">IPU010</strain>
    </source>
</reference>
<dbReference type="InterPro" id="IPR052031">
    <property type="entry name" value="Membrane_Transporter-Flippase"/>
</dbReference>
<dbReference type="HOGENOM" id="CLU_030965_1_0_1"/>
<sequence length="479" mass="52165">MRAFALPKFLNSGSSWTRRRYPGALCFNIASFILPALYSTLVKLWVANIDSKMVVTTDVYTYILIVAEVVNEGLPRAVWSTIGDATVAYEHRLSLTYTLILVQSLVGLVLSVVICSAAPAFANGFVPPEVRRQSTTYVRISAFSALSSAMEAAVAASTRALDKPDVPLVVSAIKFAANICLDMLFISTFHVGSVEPTVDMQASIQLTCNLAAAFGGLVYFLARQMARKGPGRSGRAKPSIRALWVLVPPGIPTLIESAVRNALYLWLIHTIVGLGALYATAWGVFNTIRWGLVMVPVSALEATTLTFVGHNWGAWKSRASESGDSSLPRLSELLGIARPALVSICLAIGFEVPVCLFMSFLGARPFARYLSGSDEIAGLTAHMWKTLDWVYILYAVSIQLAAVLLATRPKWYLLQSLATNLLYVLPWAIVCQVSHLDAQNAWTYHAMVFGGSMVFSFVCTPTVLGLWAWGLISGRARVW</sequence>